<dbReference type="Proteomes" id="UP000664277">
    <property type="component" value="Unassembled WGS sequence"/>
</dbReference>
<dbReference type="EMBL" id="JAFLCK010000007">
    <property type="protein sequence ID" value="MBN8660100.1"/>
    <property type="molecule type" value="Genomic_DNA"/>
</dbReference>
<dbReference type="AlphaFoldDB" id="A0A8J7TKN3"/>
<evidence type="ECO:0000313" key="2">
    <source>
        <dbReference type="Proteomes" id="UP000664277"/>
    </source>
</evidence>
<gene>
    <name evidence="1" type="ORF">J0M35_07025</name>
</gene>
<name>A0A8J7TKN3_9BACT</name>
<protein>
    <submittedName>
        <fullName evidence="1">DUF4279 domain-containing protein</fullName>
    </submittedName>
</protein>
<proteinExistence type="predicted"/>
<dbReference type="Pfam" id="PF14106">
    <property type="entry name" value="DUF4279"/>
    <property type="match status" value="1"/>
</dbReference>
<comment type="caution">
    <text evidence="1">The sequence shown here is derived from an EMBL/GenBank/DDBJ whole genome shotgun (WGS) entry which is preliminary data.</text>
</comment>
<evidence type="ECO:0000313" key="1">
    <source>
        <dbReference type="EMBL" id="MBN8660100.1"/>
    </source>
</evidence>
<organism evidence="1 2">
    <name type="scientific">Candidatus Obscuribacter phosphatis</name>
    <dbReference type="NCBI Taxonomy" id="1906157"/>
    <lineage>
        <taxon>Bacteria</taxon>
        <taxon>Bacillati</taxon>
        <taxon>Candidatus Melainabacteria</taxon>
        <taxon>Candidatus Obscuribacterales</taxon>
        <taxon>Candidatus Obscuribacteraceae</taxon>
        <taxon>Candidatus Obscuribacter</taxon>
    </lineage>
</organism>
<sequence>MTTQVSDHENAIDTNPERVRATLRIYHPELNPEEITSLMQVKPTMSWTKGDDAYGWTKRPGKKAPSGGWLLSSRQKVKSNNAIAHLDWLLDQLTGSASVLKRLQEQGFIVDVVVGWHATSWNTTPALTPEIMRRLANNHLPIWFDVYLYDEEN</sequence>
<accession>A0A8J7TKN3</accession>
<dbReference type="InterPro" id="IPR025459">
    <property type="entry name" value="DUF4279"/>
</dbReference>
<reference evidence="1" key="1">
    <citation type="submission" date="2021-02" db="EMBL/GenBank/DDBJ databases">
        <title>Genome-Resolved Metagenomics of a Microbial Community Performing Photosynthetic Biological Nutrient Removal.</title>
        <authorList>
            <person name="Mcdaniel E.A."/>
        </authorList>
    </citation>
    <scope>NUCLEOTIDE SEQUENCE</scope>
    <source>
        <strain evidence="1">UWPOB_OBS1</strain>
    </source>
</reference>